<comment type="caution">
    <text evidence="1">The sequence shown here is derived from an EMBL/GenBank/DDBJ whole genome shotgun (WGS) entry which is preliminary data.</text>
</comment>
<evidence type="ECO:0000313" key="2">
    <source>
        <dbReference type="Proteomes" id="UP001595191"/>
    </source>
</evidence>
<dbReference type="Proteomes" id="UP001595191">
    <property type="component" value="Unassembled WGS sequence"/>
</dbReference>
<sequence length="447" mass="51599">MSQTPKEIAIIGSGLVGSLLAIYLRKAGHKVTVFDRRPDIRTVDFSGRSINLAMSNRGWRALRQVGLEEEIKKIAIPLYKRAMHVIGKEMYFQPYGKEGEAIWSISRGVLNRSMIDLAEGAGAKFRFDEKVWDVDLPNAKLYTGETEKGEWKEYDYDIVFGCDGAFSRVRHKMQRRSHFDYCQDFIDVGYKELTIPANEDGTHKLDKHSFHIWPRGRFMFIAMPNLDGSFTCTLFMPFEGEVSFENIKTKTDATEFFKKYFPNVSRDIENLIGDFFKNPTSALVTMKCYPWTYWNKVALVGDSAHAVVPFYGQGMNAGFEDIFVLNKLMDAHGDNWEQIFIEYQETRKPNADAIAELSYRNFVEMSSRTSDPKFLLQKRIEKNFAEKHPDKWIPAYSRVTFSERSYVEALAIGDVQEAIMKEVMKIPDIESKWDSAEVERKILDLLK</sequence>
<gene>
    <name evidence="1" type="ORF">ACEZ3G_14695</name>
</gene>
<protein>
    <submittedName>
        <fullName evidence="1">FAD-dependent oxidoreductase</fullName>
    </submittedName>
</protein>
<proteinExistence type="predicted"/>
<accession>A0ACC7LNX2</accession>
<organism evidence="1 2">
    <name type="scientific">Meishania litoralis</name>
    <dbReference type="NCBI Taxonomy" id="3434685"/>
    <lineage>
        <taxon>Bacteria</taxon>
        <taxon>Pseudomonadati</taxon>
        <taxon>Bacteroidota</taxon>
        <taxon>Flavobacteriia</taxon>
        <taxon>Flavobacteriales</taxon>
        <taxon>Flavobacteriaceae</taxon>
        <taxon>Meishania</taxon>
    </lineage>
</organism>
<evidence type="ECO:0000313" key="1">
    <source>
        <dbReference type="EMBL" id="MFH6604735.1"/>
    </source>
</evidence>
<dbReference type="EMBL" id="JBHFPV010000004">
    <property type="protein sequence ID" value="MFH6604735.1"/>
    <property type="molecule type" value="Genomic_DNA"/>
</dbReference>
<name>A0ACC7LNX2_9FLAO</name>
<reference evidence="1" key="1">
    <citation type="submission" date="2024-09" db="EMBL/GenBank/DDBJ databases">
        <authorList>
            <person name="Liu J."/>
        </authorList>
    </citation>
    <scope>NUCLEOTIDE SEQUENCE</scope>
    <source>
        <strain evidence="1">NBU2967</strain>
    </source>
</reference>
<keyword evidence="2" id="KW-1185">Reference proteome</keyword>